<name>X6N8P8_RETFI</name>
<evidence type="ECO:0000256" key="1">
    <source>
        <dbReference type="SAM" id="MobiDB-lite"/>
    </source>
</evidence>
<dbReference type="OrthoDB" id="159449at2759"/>
<dbReference type="SUPFAM" id="SSF47923">
    <property type="entry name" value="Ypt/Rab-GAP domain of gyp1p"/>
    <property type="match status" value="1"/>
</dbReference>
<proteinExistence type="predicted"/>
<dbReference type="InterPro" id="IPR035969">
    <property type="entry name" value="Rab-GAP_TBC_sf"/>
</dbReference>
<dbReference type="EMBL" id="ASPP01010556">
    <property type="protein sequence ID" value="ETO22670.1"/>
    <property type="molecule type" value="Genomic_DNA"/>
</dbReference>
<feature type="compositionally biased region" description="Polar residues" evidence="1">
    <location>
        <begin position="43"/>
        <end position="57"/>
    </location>
</feature>
<accession>X6N8P8</accession>
<sequence length="124" mass="14307">MLDPTMGYCQGMNFIAAFILKQSQVYKKGIRQAIHDHIDNDKQTLNSTSKSANNKQMPTLEHQDHSQNTNNVNKDDASPKLDISCIDELEEQSFWLFAFVLSKIRSLFIEGVPGFVFYFFFTYN</sequence>
<dbReference type="Gene3D" id="1.10.8.270">
    <property type="entry name" value="putative rabgap domain of human tbc1 domain family member 14 like domains"/>
    <property type="match status" value="1"/>
</dbReference>
<evidence type="ECO:0000313" key="3">
    <source>
        <dbReference type="Proteomes" id="UP000023152"/>
    </source>
</evidence>
<protein>
    <submittedName>
        <fullName evidence="2">Uncharacterized protein</fullName>
    </submittedName>
</protein>
<comment type="caution">
    <text evidence="2">The sequence shown here is derived from an EMBL/GenBank/DDBJ whole genome shotgun (WGS) entry which is preliminary data.</text>
</comment>
<dbReference type="AlphaFoldDB" id="X6N8P8"/>
<evidence type="ECO:0000313" key="2">
    <source>
        <dbReference type="EMBL" id="ETO22670.1"/>
    </source>
</evidence>
<reference evidence="2 3" key="1">
    <citation type="journal article" date="2013" name="Curr. Biol.">
        <title>The Genome of the Foraminiferan Reticulomyxa filosa.</title>
        <authorList>
            <person name="Glockner G."/>
            <person name="Hulsmann N."/>
            <person name="Schleicher M."/>
            <person name="Noegel A.A."/>
            <person name="Eichinger L."/>
            <person name="Gallinger C."/>
            <person name="Pawlowski J."/>
            <person name="Sierra R."/>
            <person name="Euteneuer U."/>
            <person name="Pillet L."/>
            <person name="Moustafa A."/>
            <person name="Platzer M."/>
            <person name="Groth M."/>
            <person name="Szafranski K."/>
            <person name="Schliwa M."/>
        </authorList>
    </citation>
    <scope>NUCLEOTIDE SEQUENCE [LARGE SCALE GENOMIC DNA]</scope>
</reference>
<organism evidence="2 3">
    <name type="scientific">Reticulomyxa filosa</name>
    <dbReference type="NCBI Taxonomy" id="46433"/>
    <lineage>
        <taxon>Eukaryota</taxon>
        <taxon>Sar</taxon>
        <taxon>Rhizaria</taxon>
        <taxon>Retaria</taxon>
        <taxon>Foraminifera</taxon>
        <taxon>Monothalamids</taxon>
        <taxon>Reticulomyxidae</taxon>
        <taxon>Reticulomyxa</taxon>
    </lineage>
</organism>
<gene>
    <name evidence="2" type="ORF">RFI_14525</name>
</gene>
<feature type="region of interest" description="Disordered" evidence="1">
    <location>
        <begin position="40"/>
        <end position="77"/>
    </location>
</feature>
<keyword evidence="3" id="KW-1185">Reference proteome</keyword>
<dbReference type="Proteomes" id="UP000023152">
    <property type="component" value="Unassembled WGS sequence"/>
</dbReference>